<comment type="caution">
    <text evidence="6">The sequence shown here is derived from an EMBL/GenBank/DDBJ whole genome shotgun (WGS) entry which is preliminary data.</text>
</comment>
<feature type="compositionally biased region" description="Low complexity" evidence="2">
    <location>
        <begin position="366"/>
        <end position="378"/>
    </location>
</feature>
<dbReference type="EMBL" id="BJYT01000012">
    <property type="protein sequence ID" value="GEO10667.1"/>
    <property type="molecule type" value="Genomic_DNA"/>
</dbReference>
<name>A0A512BFQ5_9BACT</name>
<evidence type="ECO:0000313" key="6">
    <source>
        <dbReference type="EMBL" id="GEO10667.1"/>
    </source>
</evidence>
<reference evidence="6 7" key="1">
    <citation type="submission" date="2019-07" db="EMBL/GenBank/DDBJ databases">
        <title>Whole genome shotgun sequence of Segetibacter aerophilus NBRC 106135.</title>
        <authorList>
            <person name="Hosoyama A."/>
            <person name="Uohara A."/>
            <person name="Ohji S."/>
            <person name="Ichikawa N."/>
        </authorList>
    </citation>
    <scope>NUCLEOTIDE SEQUENCE [LARGE SCALE GENOMIC DNA]</scope>
    <source>
        <strain evidence="6 7">NBRC 106135</strain>
    </source>
</reference>
<evidence type="ECO:0000259" key="4">
    <source>
        <dbReference type="Pfam" id="PF25917"/>
    </source>
</evidence>
<protein>
    <submittedName>
        <fullName evidence="6">RND transporter</fullName>
    </submittedName>
</protein>
<keyword evidence="1" id="KW-0175">Coiled coil</keyword>
<dbReference type="Pfam" id="PF25876">
    <property type="entry name" value="HH_MFP_RND"/>
    <property type="match status" value="1"/>
</dbReference>
<keyword evidence="7" id="KW-1185">Reference proteome</keyword>
<feature type="domain" description="Multidrug resistance protein MdtA-like alpha-helical hairpin" evidence="3">
    <location>
        <begin position="116"/>
        <end position="188"/>
    </location>
</feature>
<dbReference type="GO" id="GO:0030313">
    <property type="term" value="C:cell envelope"/>
    <property type="evidence" value="ECO:0007669"/>
    <property type="project" value="UniProtKB-SubCell"/>
</dbReference>
<sequence>MNKKLILIIGGLILLILIVLVLKKKGVIGETPGIKVTTEKVGKRTIIETVNVSGKVYPEVEVKVSPDISGEIVQLNVAEGDSVRRGQVLARIYADIYNSQRDQAAAVVTQSQAQVSNSQAQLGALKATLDQAEVTYKRQKQLLDDKVISRAEFEQADQTFKTARANYNAAVEGIKGTQASVQSARAQLMRANKDVGRATLIAPMDGVVSLLAVKKGERVVGTAQMAGTEMLRVADMRVMEVRVNVGENDIPKVHLDDSALIEVDAYANRKFRGIVTKIASSNTTAASANQAASSTDVTNYEVRIRLLPESYQDLMKERKGGSSPFRPGMNASADIQTKTHVNVLAVPINAVTTRDKNSDKAKPGKESSSTGENSSSSTPVNNADEIEEVVFLLQPDKTTVKKVKVRTDIQDINYIEILGGLVGGEEVITGPYNVVSKTLKEGDKVKVVPKEQLFEGDKAKE</sequence>
<proteinExistence type="predicted"/>
<dbReference type="AlphaFoldDB" id="A0A512BFQ5"/>
<dbReference type="InterPro" id="IPR030190">
    <property type="entry name" value="MacA_alpha-hairpin_sf"/>
</dbReference>
<organism evidence="6 7">
    <name type="scientific">Segetibacter aerophilus</name>
    <dbReference type="NCBI Taxonomy" id="670293"/>
    <lineage>
        <taxon>Bacteria</taxon>
        <taxon>Pseudomonadati</taxon>
        <taxon>Bacteroidota</taxon>
        <taxon>Chitinophagia</taxon>
        <taxon>Chitinophagales</taxon>
        <taxon>Chitinophagaceae</taxon>
        <taxon>Segetibacter</taxon>
    </lineage>
</organism>
<dbReference type="GO" id="GO:1990961">
    <property type="term" value="P:xenobiotic detoxification by transmembrane export across the plasma membrane"/>
    <property type="evidence" value="ECO:0007669"/>
    <property type="project" value="InterPro"/>
</dbReference>
<accession>A0A512BFQ5</accession>
<dbReference type="Gene3D" id="2.40.50.100">
    <property type="match status" value="1"/>
</dbReference>
<gene>
    <name evidence="6" type="ORF">SAE01_31630</name>
</gene>
<dbReference type="PANTHER" id="PTHR30469:SF33">
    <property type="entry name" value="SLR1207 PROTEIN"/>
    <property type="match status" value="1"/>
</dbReference>
<dbReference type="Pfam" id="PF25990">
    <property type="entry name" value="Beta-barrel_YknX"/>
    <property type="match status" value="1"/>
</dbReference>
<dbReference type="GO" id="GO:1990195">
    <property type="term" value="C:macrolide transmembrane transporter complex"/>
    <property type="evidence" value="ECO:0007669"/>
    <property type="project" value="InterPro"/>
</dbReference>
<feature type="domain" description="YknX-like beta-barrel" evidence="5">
    <location>
        <begin position="239"/>
        <end position="306"/>
    </location>
</feature>
<dbReference type="InterPro" id="IPR058624">
    <property type="entry name" value="MdtA-like_HH"/>
</dbReference>
<dbReference type="SUPFAM" id="SSF111369">
    <property type="entry name" value="HlyD-like secretion proteins"/>
    <property type="match status" value="1"/>
</dbReference>
<evidence type="ECO:0000313" key="7">
    <source>
        <dbReference type="Proteomes" id="UP000321513"/>
    </source>
</evidence>
<dbReference type="PANTHER" id="PTHR30469">
    <property type="entry name" value="MULTIDRUG RESISTANCE PROTEIN MDTA"/>
    <property type="match status" value="1"/>
</dbReference>
<dbReference type="GO" id="GO:0015562">
    <property type="term" value="F:efflux transmembrane transporter activity"/>
    <property type="evidence" value="ECO:0007669"/>
    <property type="project" value="TreeGrafter"/>
</dbReference>
<dbReference type="Gene3D" id="2.40.420.20">
    <property type="match status" value="1"/>
</dbReference>
<feature type="compositionally biased region" description="Basic and acidic residues" evidence="2">
    <location>
        <begin position="353"/>
        <end position="365"/>
    </location>
</feature>
<dbReference type="RefSeq" id="WP_147204784.1">
    <property type="nucleotide sequence ID" value="NZ_BJYT01000012.1"/>
</dbReference>
<feature type="region of interest" description="Disordered" evidence="2">
    <location>
        <begin position="352"/>
        <end position="381"/>
    </location>
</feature>
<dbReference type="Proteomes" id="UP000321513">
    <property type="component" value="Unassembled WGS sequence"/>
</dbReference>
<dbReference type="GO" id="GO:0019898">
    <property type="term" value="C:extrinsic component of membrane"/>
    <property type="evidence" value="ECO:0007669"/>
    <property type="project" value="InterPro"/>
</dbReference>
<dbReference type="Gene3D" id="6.10.140.1990">
    <property type="match status" value="1"/>
</dbReference>
<evidence type="ECO:0000259" key="5">
    <source>
        <dbReference type="Pfam" id="PF25990"/>
    </source>
</evidence>
<evidence type="ECO:0000256" key="2">
    <source>
        <dbReference type="SAM" id="MobiDB-lite"/>
    </source>
</evidence>
<evidence type="ECO:0000259" key="3">
    <source>
        <dbReference type="Pfam" id="PF25876"/>
    </source>
</evidence>
<dbReference type="OrthoDB" id="9809068at2"/>
<dbReference type="InterPro" id="IPR058636">
    <property type="entry name" value="Beta-barrel_YknX"/>
</dbReference>
<dbReference type="Gene3D" id="2.40.30.170">
    <property type="match status" value="1"/>
</dbReference>
<evidence type="ECO:0000256" key="1">
    <source>
        <dbReference type="ARBA" id="ARBA00023054"/>
    </source>
</evidence>
<dbReference type="GO" id="GO:1990281">
    <property type="term" value="C:efflux pump complex"/>
    <property type="evidence" value="ECO:0007669"/>
    <property type="project" value="TreeGrafter"/>
</dbReference>
<dbReference type="InterPro" id="IPR058625">
    <property type="entry name" value="MdtA-like_BSH"/>
</dbReference>
<feature type="domain" description="Multidrug resistance protein MdtA-like barrel-sandwich hybrid" evidence="4">
    <location>
        <begin position="62"/>
        <end position="220"/>
    </location>
</feature>
<dbReference type="Pfam" id="PF25917">
    <property type="entry name" value="BSH_RND"/>
    <property type="match status" value="1"/>
</dbReference>